<name>U6REK4_9BACT</name>
<dbReference type="Proteomes" id="UP000017831">
    <property type="component" value="Unassembled WGS sequence"/>
</dbReference>
<comment type="caution">
    <text evidence="1">The sequence shown here is derived from an EMBL/GenBank/DDBJ whole genome shotgun (WGS) entry which is preliminary data.</text>
</comment>
<keyword evidence="2" id="KW-1185">Reference proteome</keyword>
<dbReference type="EMBL" id="AQHY01000022">
    <property type="protein sequence ID" value="EOA55064.1"/>
    <property type="molecule type" value="Genomic_DNA"/>
</dbReference>
<sequence length="143" mass="16548">MFRVKCKDERKRRNDRLGEGGSIFPYIKNTKVFLENLPIFSENTKVFLKNTKVFLKNTKVFLQQESVSKRNRPIPSSAVGAGFACPKTQSKLFSGEQTSPLRTKRQHYPHFEFNYKVCTYASGYTYGGISLHVYTHRATHIYV</sequence>
<proteinExistence type="predicted"/>
<dbReference type="HOGENOM" id="CLU_1802225_0_0_10"/>
<gene>
    <name evidence="1" type="ORF">HMPREF1534_01880</name>
</gene>
<organism evidence="1 2">
    <name type="scientific">Phocaeicola massiliensis B84634 = Timone 84634 = DSM 17679 = JCM 13223</name>
    <dbReference type="NCBI Taxonomy" id="1121098"/>
    <lineage>
        <taxon>Bacteria</taxon>
        <taxon>Pseudomonadati</taxon>
        <taxon>Bacteroidota</taxon>
        <taxon>Bacteroidia</taxon>
        <taxon>Bacteroidales</taxon>
        <taxon>Bacteroidaceae</taxon>
        <taxon>Phocaeicola</taxon>
    </lineage>
</organism>
<protein>
    <submittedName>
        <fullName evidence="1">Uncharacterized protein</fullName>
    </submittedName>
</protein>
<dbReference type="AlphaFoldDB" id="U6REK4"/>
<reference evidence="1 2" key="1">
    <citation type="submission" date="2013-04" db="EMBL/GenBank/DDBJ databases">
        <title>The Genome Sequence of Bacteroides massiliensis DSM 17679.</title>
        <authorList>
            <consortium name="The Broad Institute Genomics Platform"/>
            <person name="Earl A."/>
            <person name="Ward D."/>
            <person name="Feldgarden M."/>
            <person name="Gevers D."/>
            <person name="Martens E."/>
            <person name="Fenner L."/>
            <person name="Roux V."/>
            <person name="Mallet M.N."/>
            <person name="Raoult D."/>
            <person name="Walker B."/>
            <person name="Young S."/>
            <person name="Zeng Q."/>
            <person name="Gargeya S."/>
            <person name="Fitzgerald M."/>
            <person name="Haas B."/>
            <person name="Abouelleil A."/>
            <person name="Allen A.W."/>
            <person name="Alvarado L."/>
            <person name="Arachchi H.M."/>
            <person name="Berlin A.M."/>
            <person name="Chapman S.B."/>
            <person name="Gainer-Dewar J."/>
            <person name="Goldberg J."/>
            <person name="Griggs A."/>
            <person name="Gujja S."/>
            <person name="Hansen M."/>
            <person name="Howarth C."/>
            <person name="Imamovic A."/>
            <person name="Ireland A."/>
            <person name="Larimer J."/>
            <person name="McCowan C."/>
            <person name="Murphy C."/>
            <person name="Pearson M."/>
            <person name="Poon T.W."/>
            <person name="Priest M."/>
            <person name="Roberts A."/>
            <person name="Saif S."/>
            <person name="Shea T."/>
            <person name="Sisk P."/>
            <person name="Sykes S."/>
            <person name="Wortman J."/>
            <person name="Nusbaum C."/>
            <person name="Birren B."/>
        </authorList>
    </citation>
    <scope>NUCLEOTIDE SEQUENCE [LARGE SCALE GENOMIC DNA]</scope>
    <source>
        <strain evidence="2">B84634 / Timone 84634 / DSM 17679 / JCM 13223</strain>
    </source>
</reference>
<evidence type="ECO:0000313" key="1">
    <source>
        <dbReference type="EMBL" id="EOA55064.1"/>
    </source>
</evidence>
<dbReference type="eggNOG" id="ENOG5030YBE">
    <property type="taxonomic scope" value="Bacteria"/>
</dbReference>
<evidence type="ECO:0000313" key="2">
    <source>
        <dbReference type="Proteomes" id="UP000017831"/>
    </source>
</evidence>
<accession>U6REK4</accession>